<dbReference type="EC" id="3.6.1.66" evidence="10"/>
<evidence type="ECO:0000256" key="11">
    <source>
        <dbReference type="RuleBase" id="RU003781"/>
    </source>
</evidence>
<comment type="subunit">
    <text evidence="2 10">Homodimer.</text>
</comment>
<dbReference type="CDD" id="cd00515">
    <property type="entry name" value="HAM1"/>
    <property type="match status" value="1"/>
</dbReference>
<dbReference type="GO" id="GO:0009146">
    <property type="term" value="P:purine nucleoside triphosphate catabolic process"/>
    <property type="evidence" value="ECO:0007669"/>
    <property type="project" value="UniProtKB-UniRule"/>
</dbReference>
<proteinExistence type="inferred from homology"/>
<dbReference type="PANTHER" id="PTHR11067">
    <property type="entry name" value="INOSINE TRIPHOSPHATE PYROPHOSPHATASE/HAM1 PROTEIN"/>
    <property type="match status" value="1"/>
</dbReference>
<dbReference type="GO" id="GO:0000166">
    <property type="term" value="F:nucleotide binding"/>
    <property type="evidence" value="ECO:0007669"/>
    <property type="project" value="UniProtKB-KW"/>
</dbReference>
<comment type="similarity">
    <text evidence="1 10 11">Belongs to the HAM1 NTPase family.</text>
</comment>
<dbReference type="NCBIfam" id="TIGR00042">
    <property type="entry name" value="RdgB/HAM1 family non-canonical purine NTP pyrophosphatase"/>
    <property type="match status" value="1"/>
</dbReference>
<dbReference type="GO" id="GO:0036222">
    <property type="term" value="F:XTP diphosphatase activity"/>
    <property type="evidence" value="ECO:0007669"/>
    <property type="project" value="UniProtKB-UniRule"/>
</dbReference>
<feature type="binding site" evidence="10">
    <location>
        <begin position="186"/>
        <end position="187"/>
    </location>
    <ligand>
        <name>substrate</name>
    </ligand>
</feature>
<protein>
    <recommendedName>
        <fullName evidence="10">dITP/XTP pyrophosphatase</fullName>
        <ecNumber evidence="10">3.6.1.66</ecNumber>
    </recommendedName>
    <alternativeName>
        <fullName evidence="10">Non-canonical purine NTP pyrophosphatase</fullName>
    </alternativeName>
    <alternativeName>
        <fullName evidence="10">Non-standard purine NTP pyrophosphatase</fullName>
    </alternativeName>
    <alternativeName>
        <fullName evidence="10">Nucleoside-triphosphate diphosphatase</fullName>
    </alternativeName>
    <alternativeName>
        <fullName evidence="10">Nucleoside-triphosphate pyrophosphatase</fullName>
        <shortName evidence="10">NTPase</shortName>
    </alternativeName>
</protein>
<dbReference type="InterPro" id="IPR002637">
    <property type="entry name" value="RdgB/HAM1"/>
</dbReference>
<feature type="binding site" evidence="10">
    <location>
        <position position="74"/>
    </location>
    <ligand>
        <name>Mg(2+)</name>
        <dbReference type="ChEBI" id="CHEBI:18420"/>
    </ligand>
</feature>
<dbReference type="GO" id="GO:0036220">
    <property type="term" value="F:ITP diphosphatase activity"/>
    <property type="evidence" value="ECO:0007669"/>
    <property type="project" value="UniProtKB-UniRule"/>
</dbReference>
<feature type="binding site" evidence="10">
    <location>
        <position position="181"/>
    </location>
    <ligand>
        <name>substrate</name>
    </ligand>
</feature>
<evidence type="ECO:0000256" key="4">
    <source>
        <dbReference type="ARBA" id="ARBA00022741"/>
    </source>
</evidence>
<comment type="catalytic activity">
    <reaction evidence="10">
        <text>ITP + H2O = IMP + diphosphate + H(+)</text>
        <dbReference type="Rhea" id="RHEA:29399"/>
        <dbReference type="ChEBI" id="CHEBI:15377"/>
        <dbReference type="ChEBI" id="CHEBI:15378"/>
        <dbReference type="ChEBI" id="CHEBI:33019"/>
        <dbReference type="ChEBI" id="CHEBI:58053"/>
        <dbReference type="ChEBI" id="CHEBI:61402"/>
        <dbReference type="EC" id="3.6.1.66"/>
    </reaction>
</comment>
<dbReference type="GO" id="GO:0005829">
    <property type="term" value="C:cytosol"/>
    <property type="evidence" value="ECO:0007669"/>
    <property type="project" value="TreeGrafter"/>
</dbReference>
<feature type="binding site" evidence="10">
    <location>
        <begin position="12"/>
        <end position="17"/>
    </location>
    <ligand>
        <name>substrate</name>
    </ligand>
</feature>
<comment type="cofactor">
    <cofactor evidence="10">
        <name>Mg(2+)</name>
        <dbReference type="ChEBI" id="CHEBI:18420"/>
    </cofactor>
    <text evidence="10">Binds 1 Mg(2+) ion per subunit.</text>
</comment>
<evidence type="ECO:0000256" key="1">
    <source>
        <dbReference type="ARBA" id="ARBA00008023"/>
    </source>
</evidence>
<evidence type="ECO:0000256" key="8">
    <source>
        <dbReference type="ARBA" id="ARBA00051875"/>
    </source>
</evidence>
<reference evidence="12" key="1">
    <citation type="submission" date="2023-01" db="EMBL/GenBank/DDBJ databases">
        <title>The diversity of Class Acidimicrobiia in South China Sea sediment environments and the proposal of Iamia marina sp. nov., a novel species of the genus Iamia.</title>
        <authorList>
            <person name="He Y."/>
            <person name="Tian X."/>
        </authorList>
    </citation>
    <scope>NUCLEOTIDE SEQUENCE</scope>
    <source>
        <strain evidence="12">DSM 19957</strain>
    </source>
</reference>
<evidence type="ECO:0000256" key="2">
    <source>
        <dbReference type="ARBA" id="ARBA00011738"/>
    </source>
</evidence>
<keyword evidence="5 10" id="KW-0378">Hydrolase</keyword>
<evidence type="ECO:0000313" key="12">
    <source>
        <dbReference type="EMBL" id="WCO68754.1"/>
    </source>
</evidence>
<feature type="binding site" evidence="10">
    <location>
        <position position="75"/>
    </location>
    <ligand>
        <name>substrate</name>
    </ligand>
</feature>
<dbReference type="GO" id="GO:0017111">
    <property type="term" value="F:ribonucleoside triphosphate phosphatase activity"/>
    <property type="evidence" value="ECO:0007669"/>
    <property type="project" value="InterPro"/>
</dbReference>
<dbReference type="PANTHER" id="PTHR11067:SF9">
    <property type="entry name" value="INOSINE TRIPHOSPHATE PYROPHOSPHATASE"/>
    <property type="match status" value="1"/>
</dbReference>
<comment type="catalytic activity">
    <reaction evidence="8 10">
        <text>dITP + H2O = dIMP + diphosphate + H(+)</text>
        <dbReference type="Rhea" id="RHEA:28342"/>
        <dbReference type="ChEBI" id="CHEBI:15377"/>
        <dbReference type="ChEBI" id="CHEBI:15378"/>
        <dbReference type="ChEBI" id="CHEBI:33019"/>
        <dbReference type="ChEBI" id="CHEBI:61194"/>
        <dbReference type="ChEBI" id="CHEBI:61382"/>
        <dbReference type="EC" id="3.6.1.66"/>
    </reaction>
</comment>
<keyword evidence="4 10" id="KW-0547">Nucleotide-binding</keyword>
<keyword evidence="7 10" id="KW-0546">Nucleotide metabolism</keyword>
<dbReference type="Gene3D" id="3.90.950.10">
    <property type="match status" value="1"/>
</dbReference>
<name>A0AAF0BXH8_9ACTN</name>
<comment type="function">
    <text evidence="10">Pyrophosphatase that catalyzes the hydrolysis of nucleoside triphosphates to their monophosphate derivatives, with a high preference for the non-canonical purine nucleotides XTP (xanthosine triphosphate), dITP (deoxyinosine triphosphate) and ITP. Seems to function as a house-cleaning enzyme that removes non-canonical purine nucleotides from the nucleotide pool, thus preventing their incorporation into DNA/RNA and avoiding chromosomal lesions.</text>
</comment>
<dbReference type="Proteomes" id="UP001216390">
    <property type="component" value="Chromosome"/>
</dbReference>
<evidence type="ECO:0000256" key="5">
    <source>
        <dbReference type="ARBA" id="ARBA00022801"/>
    </source>
</evidence>
<evidence type="ECO:0000256" key="10">
    <source>
        <dbReference type="HAMAP-Rule" id="MF_01405"/>
    </source>
</evidence>
<evidence type="ECO:0000256" key="3">
    <source>
        <dbReference type="ARBA" id="ARBA00022723"/>
    </source>
</evidence>
<dbReference type="HAMAP" id="MF_01405">
    <property type="entry name" value="Non_canon_purine_NTPase"/>
    <property type="match status" value="1"/>
</dbReference>
<keyword evidence="3 10" id="KW-0479">Metal-binding</keyword>
<dbReference type="InterPro" id="IPR020922">
    <property type="entry name" value="dITP/XTP_pyrophosphatase"/>
</dbReference>
<dbReference type="GO" id="GO:0035870">
    <property type="term" value="F:dITP diphosphatase activity"/>
    <property type="evidence" value="ECO:0007669"/>
    <property type="project" value="UniProtKB-UniRule"/>
</dbReference>
<gene>
    <name evidence="12" type="primary">rdgB</name>
    <name evidence="12" type="ORF">PO878_08450</name>
</gene>
<dbReference type="Pfam" id="PF01725">
    <property type="entry name" value="Ham1p_like"/>
    <property type="match status" value="1"/>
</dbReference>
<evidence type="ECO:0000256" key="7">
    <source>
        <dbReference type="ARBA" id="ARBA00023080"/>
    </source>
</evidence>
<dbReference type="AlphaFoldDB" id="A0AAF0BXH8"/>
<dbReference type="GO" id="GO:0046872">
    <property type="term" value="F:metal ion binding"/>
    <property type="evidence" value="ECO:0007669"/>
    <property type="project" value="UniProtKB-KW"/>
</dbReference>
<dbReference type="SUPFAM" id="SSF52972">
    <property type="entry name" value="ITPase-like"/>
    <property type="match status" value="1"/>
</dbReference>
<dbReference type="FunFam" id="3.90.950.10:FF:000001">
    <property type="entry name" value="dITP/XTP pyrophosphatase"/>
    <property type="match status" value="1"/>
</dbReference>
<organism evidence="12 13">
    <name type="scientific">Iamia majanohamensis</name>
    <dbReference type="NCBI Taxonomy" id="467976"/>
    <lineage>
        <taxon>Bacteria</taxon>
        <taxon>Bacillati</taxon>
        <taxon>Actinomycetota</taxon>
        <taxon>Acidimicrobiia</taxon>
        <taxon>Acidimicrobiales</taxon>
        <taxon>Iamiaceae</taxon>
        <taxon>Iamia</taxon>
    </lineage>
</organism>
<dbReference type="InterPro" id="IPR029001">
    <property type="entry name" value="ITPase-like_fam"/>
</dbReference>
<evidence type="ECO:0000256" key="9">
    <source>
        <dbReference type="ARBA" id="ARBA00052017"/>
    </source>
</evidence>
<dbReference type="GO" id="GO:0009117">
    <property type="term" value="P:nucleotide metabolic process"/>
    <property type="evidence" value="ECO:0007669"/>
    <property type="project" value="UniProtKB-KW"/>
</dbReference>
<evidence type="ECO:0000256" key="6">
    <source>
        <dbReference type="ARBA" id="ARBA00022842"/>
    </source>
</evidence>
<feature type="active site" description="Proton acceptor" evidence="10">
    <location>
        <position position="74"/>
    </location>
</feature>
<accession>A0AAF0BXH8</accession>
<keyword evidence="6 10" id="KW-0460">Magnesium</keyword>
<dbReference type="RefSeq" id="WP_272738270.1">
    <property type="nucleotide sequence ID" value="NZ_CP116942.1"/>
</dbReference>
<feature type="binding site" evidence="10">
    <location>
        <begin position="157"/>
        <end position="160"/>
    </location>
    <ligand>
        <name>substrate</name>
    </ligand>
</feature>
<comment type="caution">
    <text evidence="10">Lacks conserved residue(s) required for the propagation of feature annotation.</text>
</comment>
<comment type="catalytic activity">
    <reaction evidence="9 10">
        <text>XTP + H2O = XMP + diphosphate + H(+)</text>
        <dbReference type="Rhea" id="RHEA:28610"/>
        <dbReference type="ChEBI" id="CHEBI:15377"/>
        <dbReference type="ChEBI" id="CHEBI:15378"/>
        <dbReference type="ChEBI" id="CHEBI:33019"/>
        <dbReference type="ChEBI" id="CHEBI:57464"/>
        <dbReference type="ChEBI" id="CHEBI:61314"/>
        <dbReference type="EC" id="3.6.1.66"/>
    </reaction>
</comment>
<evidence type="ECO:0000313" key="13">
    <source>
        <dbReference type="Proteomes" id="UP001216390"/>
    </source>
</evidence>
<keyword evidence="13" id="KW-1185">Reference proteome</keyword>
<dbReference type="KEGG" id="ima:PO878_08450"/>
<dbReference type="EMBL" id="CP116942">
    <property type="protein sequence ID" value="WCO68754.1"/>
    <property type="molecule type" value="Genomic_DNA"/>
</dbReference>
<sequence>MADHPLTLVLATANAHKVGEIRSILASGDLAVDLRPRPVEVPEVVEDAGTLEGNARLKAVALAEATGRPALADDTGLEVDVLDGAPGVESAYYGGGDHDSEANVARLLRELDGVAPTARTARFRTVVLVRWPDGREVAAEGVLDGVVVDAPRGEHGFGYDPVFAPVDGAGRTLAELAPDEKDALSHRGRALRALADRLGAEAP</sequence>